<comment type="caution">
    <text evidence="1">The sequence shown here is derived from an EMBL/GenBank/DDBJ whole genome shotgun (WGS) entry which is preliminary data.</text>
</comment>
<dbReference type="AlphaFoldDB" id="A0A7W6JPZ9"/>
<sequence>MVTNDVYIIVRDAIRAAAEQSGKLYEVGQESHYQALAAMMALRKAGYEVTKRLDN</sequence>
<accession>A0A7W6JPZ9</accession>
<dbReference type="RefSeq" id="WP_183994988.1">
    <property type="nucleotide sequence ID" value="NZ_JACIEH010000001.1"/>
</dbReference>
<proteinExistence type="predicted"/>
<evidence type="ECO:0000313" key="2">
    <source>
        <dbReference type="Proteomes" id="UP000557392"/>
    </source>
</evidence>
<gene>
    <name evidence="1" type="ORF">GGR46_000923</name>
</gene>
<reference evidence="1 2" key="1">
    <citation type="submission" date="2020-08" db="EMBL/GenBank/DDBJ databases">
        <title>Genomic Encyclopedia of Type Strains, Phase IV (KMG-IV): sequencing the most valuable type-strain genomes for metagenomic binning, comparative biology and taxonomic classification.</title>
        <authorList>
            <person name="Goeker M."/>
        </authorList>
    </citation>
    <scope>NUCLEOTIDE SEQUENCE [LARGE SCALE GENOMIC DNA]</scope>
    <source>
        <strain evidence="1 2">DSM 101806</strain>
    </source>
</reference>
<protein>
    <submittedName>
        <fullName evidence="1">Formaldehyde-activating enzyme involved in methanogenesis</fullName>
    </submittedName>
</protein>
<organism evidence="1 2">
    <name type="scientific">Sphingomonas kyeonggiensis</name>
    <dbReference type="NCBI Taxonomy" id="1268553"/>
    <lineage>
        <taxon>Bacteria</taxon>
        <taxon>Pseudomonadati</taxon>
        <taxon>Pseudomonadota</taxon>
        <taxon>Alphaproteobacteria</taxon>
        <taxon>Sphingomonadales</taxon>
        <taxon>Sphingomonadaceae</taxon>
        <taxon>Sphingomonas</taxon>
    </lineage>
</organism>
<keyword evidence="2" id="KW-1185">Reference proteome</keyword>
<name>A0A7W6JPZ9_9SPHN</name>
<evidence type="ECO:0000313" key="1">
    <source>
        <dbReference type="EMBL" id="MBB4097390.1"/>
    </source>
</evidence>
<dbReference type="EMBL" id="JACIEH010000001">
    <property type="protein sequence ID" value="MBB4097390.1"/>
    <property type="molecule type" value="Genomic_DNA"/>
</dbReference>
<dbReference type="Proteomes" id="UP000557392">
    <property type="component" value="Unassembled WGS sequence"/>
</dbReference>